<feature type="compositionally biased region" description="Low complexity" evidence="1">
    <location>
        <begin position="35"/>
        <end position="47"/>
    </location>
</feature>
<evidence type="ECO:0000256" key="2">
    <source>
        <dbReference type="SAM" id="Phobius"/>
    </source>
</evidence>
<reference evidence="4" key="1">
    <citation type="submission" date="2017-02" db="UniProtKB">
        <authorList>
            <consortium name="WormBaseParasite"/>
        </authorList>
    </citation>
    <scope>IDENTIFICATION</scope>
</reference>
<dbReference type="Proteomes" id="UP000046392">
    <property type="component" value="Unplaced"/>
</dbReference>
<dbReference type="AlphaFoldDB" id="A0A0N5B302"/>
<evidence type="ECO:0000256" key="1">
    <source>
        <dbReference type="SAM" id="MobiDB-lite"/>
    </source>
</evidence>
<keyword evidence="2" id="KW-0472">Membrane</keyword>
<feature type="compositionally biased region" description="Polar residues" evidence="1">
    <location>
        <begin position="13"/>
        <end position="34"/>
    </location>
</feature>
<keyword evidence="3" id="KW-1185">Reference proteome</keyword>
<proteinExistence type="predicted"/>
<protein>
    <submittedName>
        <fullName evidence="4">Uncharacterized protein</fullName>
    </submittedName>
</protein>
<dbReference type="WBParaSite" id="SPAL_0000045300.1">
    <property type="protein sequence ID" value="SPAL_0000045300.1"/>
    <property type="gene ID" value="SPAL_0000045300"/>
</dbReference>
<sequence>MDKTVTKYPVPSNGDSNTQGTIETLDPVTNTTGDPTTSFEAPTTTATKASMSNESFGEKNGENPFYFHSIYGFFVTTHHNHMPRLASRTPKDCYEKIVLTIIFIAIIYIIIFVIAVGCLLCRKKSKRNKMLKTATLTGTETELDDTKTNEIQ</sequence>
<keyword evidence="2" id="KW-0812">Transmembrane</keyword>
<accession>A0A0N5B302</accession>
<name>A0A0N5B302_STREA</name>
<evidence type="ECO:0000313" key="4">
    <source>
        <dbReference type="WBParaSite" id="SPAL_0000045300.1"/>
    </source>
</evidence>
<feature type="region of interest" description="Disordered" evidence="1">
    <location>
        <begin position="1"/>
        <end position="56"/>
    </location>
</feature>
<evidence type="ECO:0000313" key="3">
    <source>
        <dbReference type="Proteomes" id="UP000046392"/>
    </source>
</evidence>
<organism evidence="3 4">
    <name type="scientific">Strongyloides papillosus</name>
    <name type="common">Intestinal threadworm</name>
    <dbReference type="NCBI Taxonomy" id="174720"/>
    <lineage>
        <taxon>Eukaryota</taxon>
        <taxon>Metazoa</taxon>
        <taxon>Ecdysozoa</taxon>
        <taxon>Nematoda</taxon>
        <taxon>Chromadorea</taxon>
        <taxon>Rhabditida</taxon>
        <taxon>Tylenchina</taxon>
        <taxon>Panagrolaimomorpha</taxon>
        <taxon>Strongyloidoidea</taxon>
        <taxon>Strongyloididae</taxon>
        <taxon>Strongyloides</taxon>
    </lineage>
</organism>
<feature type="transmembrane region" description="Helical" evidence="2">
    <location>
        <begin position="97"/>
        <end position="121"/>
    </location>
</feature>
<keyword evidence="2" id="KW-1133">Transmembrane helix</keyword>